<dbReference type="EMBL" id="JAUZQC010000022">
    <property type="protein sequence ID" value="KAK5851298.1"/>
    <property type="molecule type" value="Genomic_DNA"/>
</dbReference>
<reference evidence="1 2" key="1">
    <citation type="journal article" date="2023" name="Genes (Basel)">
        <title>Chromosome-Level Genome Assembly and Circadian Gene Repertoire of the Patagonia Blennie Eleginops maclovinus-The Closest Ancestral Proxy of Antarctic Cryonotothenioids.</title>
        <authorList>
            <person name="Cheng C.C."/>
            <person name="Rivera-Colon A.G."/>
            <person name="Minhas B.F."/>
            <person name="Wilson L."/>
            <person name="Rayamajhi N."/>
            <person name="Vargas-Chacoff L."/>
            <person name="Catchen J.M."/>
        </authorList>
    </citation>
    <scope>NUCLEOTIDE SEQUENCE [LARGE SCALE GENOMIC DNA]</scope>
    <source>
        <strain evidence="1">JMC-PN-2008</strain>
    </source>
</reference>
<comment type="caution">
    <text evidence="1">The sequence shown here is derived from an EMBL/GenBank/DDBJ whole genome shotgun (WGS) entry which is preliminary data.</text>
</comment>
<gene>
    <name evidence="1" type="ORF">PBY51_002101</name>
</gene>
<evidence type="ECO:0000313" key="2">
    <source>
        <dbReference type="Proteomes" id="UP001346869"/>
    </source>
</evidence>
<dbReference type="AlphaFoldDB" id="A0AAN7WSB3"/>
<accession>A0AAN7WSB3</accession>
<protein>
    <submittedName>
        <fullName evidence="1">Uncharacterized protein</fullName>
    </submittedName>
</protein>
<organism evidence="1 2">
    <name type="scientific">Eleginops maclovinus</name>
    <name type="common">Patagonian blennie</name>
    <name type="synonym">Eleginus maclovinus</name>
    <dbReference type="NCBI Taxonomy" id="56733"/>
    <lineage>
        <taxon>Eukaryota</taxon>
        <taxon>Metazoa</taxon>
        <taxon>Chordata</taxon>
        <taxon>Craniata</taxon>
        <taxon>Vertebrata</taxon>
        <taxon>Euteleostomi</taxon>
        <taxon>Actinopterygii</taxon>
        <taxon>Neopterygii</taxon>
        <taxon>Teleostei</taxon>
        <taxon>Neoteleostei</taxon>
        <taxon>Acanthomorphata</taxon>
        <taxon>Eupercaria</taxon>
        <taxon>Perciformes</taxon>
        <taxon>Notothenioidei</taxon>
        <taxon>Eleginopidae</taxon>
        <taxon>Eleginops</taxon>
    </lineage>
</organism>
<reference evidence="1 2" key="2">
    <citation type="journal article" date="2023" name="Mol. Biol. Evol.">
        <title>Genomics of Secondarily Temperate Adaptation in the Only Non-Antarctic Icefish.</title>
        <authorList>
            <person name="Rivera-Colon A.G."/>
            <person name="Rayamajhi N."/>
            <person name="Minhas B.F."/>
            <person name="Madrigal G."/>
            <person name="Bilyk K.T."/>
            <person name="Yoon V."/>
            <person name="Hune M."/>
            <person name="Gregory S."/>
            <person name="Cheng C.H.C."/>
            <person name="Catchen J.M."/>
        </authorList>
    </citation>
    <scope>NUCLEOTIDE SEQUENCE [LARGE SCALE GENOMIC DNA]</scope>
    <source>
        <strain evidence="1">JMC-PN-2008</strain>
    </source>
</reference>
<evidence type="ECO:0000313" key="1">
    <source>
        <dbReference type="EMBL" id="KAK5851298.1"/>
    </source>
</evidence>
<name>A0AAN7WSB3_ELEMC</name>
<dbReference type="Proteomes" id="UP001346869">
    <property type="component" value="Unassembled WGS sequence"/>
</dbReference>
<proteinExistence type="predicted"/>
<keyword evidence="2" id="KW-1185">Reference proteome</keyword>
<sequence length="73" mass="8028">MMMVMVINLCYMESVETPSLLSPRRSRLENSPVRLPVIRAEREANYDGSLCQGGNSDTSIFGAGSAPSNPFFE</sequence>